<feature type="coiled-coil region" evidence="3">
    <location>
        <begin position="77"/>
        <end position="111"/>
    </location>
</feature>
<name>A0A7S0KTK2_MICPS</name>
<dbReference type="FunFam" id="1.10.287.370:FF:000002">
    <property type="entry name" value="Prefoldin subunit 2"/>
    <property type="match status" value="1"/>
</dbReference>
<evidence type="ECO:0000313" key="5">
    <source>
        <dbReference type="EMBL" id="CAD8590968.1"/>
    </source>
</evidence>
<reference evidence="5" key="1">
    <citation type="submission" date="2021-01" db="EMBL/GenBank/DDBJ databases">
        <authorList>
            <person name="Corre E."/>
            <person name="Pelletier E."/>
            <person name="Niang G."/>
            <person name="Scheremetjew M."/>
            <person name="Finn R."/>
            <person name="Kale V."/>
            <person name="Holt S."/>
            <person name="Cochrane G."/>
            <person name="Meng A."/>
            <person name="Brown T."/>
            <person name="Cohen L."/>
        </authorList>
    </citation>
    <scope>NUCLEOTIDE SEQUENCE</scope>
    <source>
        <strain evidence="5">CCMP494</strain>
    </source>
</reference>
<dbReference type="PANTHER" id="PTHR13303">
    <property type="entry name" value="PREFOLDIN SUBUNIT 2"/>
    <property type="match status" value="1"/>
</dbReference>
<evidence type="ECO:0008006" key="6">
    <source>
        <dbReference type="Google" id="ProtNLM"/>
    </source>
</evidence>
<dbReference type="GO" id="GO:0009409">
    <property type="term" value="P:response to cold"/>
    <property type="evidence" value="ECO:0007669"/>
    <property type="project" value="UniProtKB-ARBA"/>
</dbReference>
<dbReference type="GO" id="GO:0006457">
    <property type="term" value="P:protein folding"/>
    <property type="evidence" value="ECO:0007669"/>
    <property type="project" value="InterPro"/>
</dbReference>
<dbReference type="AlphaFoldDB" id="A0A7S0KTK2"/>
<organism evidence="5">
    <name type="scientific">Micromonas pusilla</name>
    <name type="common">Picoplanktonic green alga</name>
    <name type="synonym">Chromulina pusilla</name>
    <dbReference type="NCBI Taxonomy" id="38833"/>
    <lineage>
        <taxon>Eukaryota</taxon>
        <taxon>Viridiplantae</taxon>
        <taxon>Chlorophyta</taxon>
        <taxon>Mamiellophyceae</taxon>
        <taxon>Mamiellales</taxon>
        <taxon>Mamiellaceae</taxon>
        <taxon>Micromonas</taxon>
    </lineage>
</organism>
<gene>
    <name evidence="5" type="ORF">MSP1404_LOCUS8372</name>
</gene>
<sequence length="139" mass="15919">MSTEKKETEPISEQEVINTYQTLREEVSQLFRQLNKLKDEQTEHKLVIDAIKDLDPKRKCFRLIGGVLVERTVEDTLPALTKTMENLANVIEKYTEQRDAKIEKVEEMERKYNIRVKGEVGPGDQGGDEERGATQGVLA</sequence>
<keyword evidence="2" id="KW-0143">Chaperone</keyword>
<dbReference type="GO" id="GO:0051082">
    <property type="term" value="F:unfolded protein binding"/>
    <property type="evidence" value="ECO:0007669"/>
    <property type="project" value="InterPro"/>
</dbReference>
<dbReference type="InterPro" id="IPR027235">
    <property type="entry name" value="PFD2"/>
</dbReference>
<feature type="region of interest" description="Disordered" evidence="4">
    <location>
        <begin position="117"/>
        <end position="139"/>
    </location>
</feature>
<comment type="similarity">
    <text evidence="1">Belongs to the prefoldin subunit beta family.</text>
</comment>
<evidence type="ECO:0000256" key="3">
    <source>
        <dbReference type="SAM" id="Coils"/>
    </source>
</evidence>
<evidence type="ECO:0000256" key="2">
    <source>
        <dbReference type="ARBA" id="ARBA00023186"/>
    </source>
</evidence>
<dbReference type="Gene3D" id="1.10.287.370">
    <property type="match status" value="1"/>
</dbReference>
<dbReference type="GO" id="GO:0016272">
    <property type="term" value="C:prefoldin complex"/>
    <property type="evidence" value="ECO:0007669"/>
    <property type="project" value="InterPro"/>
</dbReference>
<dbReference type="SUPFAM" id="SSF46579">
    <property type="entry name" value="Prefoldin"/>
    <property type="match status" value="1"/>
</dbReference>
<dbReference type="Pfam" id="PF01920">
    <property type="entry name" value="Prefoldin_2"/>
    <property type="match status" value="1"/>
</dbReference>
<accession>A0A7S0KTK2</accession>
<dbReference type="EMBL" id="HBEV01010839">
    <property type="protein sequence ID" value="CAD8590968.1"/>
    <property type="molecule type" value="Transcribed_RNA"/>
</dbReference>
<dbReference type="InterPro" id="IPR009053">
    <property type="entry name" value="Prefoldin"/>
</dbReference>
<dbReference type="InterPro" id="IPR002777">
    <property type="entry name" value="PFD_beta-like"/>
</dbReference>
<dbReference type="CDD" id="cd23163">
    <property type="entry name" value="Prefoldin_2"/>
    <property type="match status" value="1"/>
</dbReference>
<evidence type="ECO:0000256" key="1">
    <source>
        <dbReference type="ARBA" id="ARBA00008045"/>
    </source>
</evidence>
<proteinExistence type="inferred from homology"/>
<evidence type="ECO:0000256" key="4">
    <source>
        <dbReference type="SAM" id="MobiDB-lite"/>
    </source>
</evidence>
<protein>
    <recommendedName>
        <fullName evidence="6">Prefoldin subunit 2</fullName>
    </recommendedName>
</protein>
<keyword evidence="3" id="KW-0175">Coiled coil</keyword>